<dbReference type="AlphaFoldDB" id="A0A9D2DDQ3"/>
<reference evidence="1" key="1">
    <citation type="journal article" date="2021" name="PeerJ">
        <title>Extensive microbial diversity within the chicken gut microbiome revealed by metagenomics and culture.</title>
        <authorList>
            <person name="Gilroy R."/>
            <person name="Ravi A."/>
            <person name="Getino M."/>
            <person name="Pursley I."/>
            <person name="Horton D.L."/>
            <person name="Alikhan N.F."/>
            <person name="Baker D."/>
            <person name="Gharbi K."/>
            <person name="Hall N."/>
            <person name="Watson M."/>
            <person name="Adriaenssens E.M."/>
            <person name="Foster-Nyarko E."/>
            <person name="Jarju S."/>
            <person name="Secka A."/>
            <person name="Antonio M."/>
            <person name="Oren A."/>
            <person name="Chaudhuri R.R."/>
            <person name="La Ragione R."/>
            <person name="Hildebrand F."/>
            <person name="Pallen M.J."/>
        </authorList>
    </citation>
    <scope>NUCLEOTIDE SEQUENCE</scope>
    <source>
        <strain evidence="1">ChiHjej11B10-19426</strain>
    </source>
</reference>
<sequence>MRRDKGLAQTIVRRANAAGVSISRLCREAGVSRRWFEDLKRRVPQPIELYLKIDDKLKEYENGKVEVNHE</sequence>
<gene>
    <name evidence="1" type="ORF">H9816_04065</name>
</gene>
<comment type="caution">
    <text evidence="1">The sequence shown here is derived from an EMBL/GenBank/DDBJ whole genome shotgun (WGS) entry which is preliminary data.</text>
</comment>
<accession>A0A9D2DDQ3</accession>
<evidence type="ECO:0000313" key="1">
    <source>
        <dbReference type="EMBL" id="HIZ15068.1"/>
    </source>
</evidence>
<name>A0A9D2DDQ3_9BACT</name>
<dbReference type="EMBL" id="DXCC01000012">
    <property type="protein sequence ID" value="HIZ15068.1"/>
    <property type="molecule type" value="Genomic_DNA"/>
</dbReference>
<dbReference type="Proteomes" id="UP000824014">
    <property type="component" value="Unassembled WGS sequence"/>
</dbReference>
<proteinExistence type="predicted"/>
<evidence type="ECO:0000313" key="2">
    <source>
        <dbReference type="Proteomes" id="UP000824014"/>
    </source>
</evidence>
<reference evidence="1" key="2">
    <citation type="submission" date="2021-04" db="EMBL/GenBank/DDBJ databases">
        <authorList>
            <person name="Gilroy R."/>
        </authorList>
    </citation>
    <scope>NUCLEOTIDE SEQUENCE</scope>
    <source>
        <strain evidence="1">ChiHjej11B10-19426</strain>
    </source>
</reference>
<protein>
    <submittedName>
        <fullName evidence="1">Uncharacterized protein</fullName>
    </submittedName>
</protein>
<organism evidence="1 2">
    <name type="scientific">Candidatus Tidjanibacter faecipullorum</name>
    <dbReference type="NCBI Taxonomy" id="2838766"/>
    <lineage>
        <taxon>Bacteria</taxon>
        <taxon>Pseudomonadati</taxon>
        <taxon>Bacteroidota</taxon>
        <taxon>Bacteroidia</taxon>
        <taxon>Bacteroidales</taxon>
        <taxon>Rikenellaceae</taxon>
        <taxon>Tidjanibacter</taxon>
    </lineage>
</organism>